<sequence length="21" mass="2531">MLEWKTLGLVDTQHLKMEINM</sequence>
<dbReference type="AlphaFoldDB" id="A0A2P2QI62"/>
<reference evidence="1" key="1">
    <citation type="submission" date="2018-02" db="EMBL/GenBank/DDBJ databases">
        <title>Rhizophora mucronata_Transcriptome.</title>
        <authorList>
            <person name="Meera S.P."/>
            <person name="Sreeshan A."/>
            <person name="Augustine A."/>
        </authorList>
    </citation>
    <scope>NUCLEOTIDE SEQUENCE</scope>
    <source>
        <tissue evidence="1">Leaf</tissue>
    </source>
</reference>
<name>A0A2P2QI62_RHIMU</name>
<evidence type="ECO:0000313" key="1">
    <source>
        <dbReference type="EMBL" id="MBX66690.1"/>
    </source>
</evidence>
<protein>
    <submittedName>
        <fullName evidence="1">Uncharacterized protein</fullName>
    </submittedName>
</protein>
<proteinExistence type="predicted"/>
<dbReference type="EMBL" id="GGEC01086206">
    <property type="protein sequence ID" value="MBX66690.1"/>
    <property type="molecule type" value="Transcribed_RNA"/>
</dbReference>
<organism evidence="1">
    <name type="scientific">Rhizophora mucronata</name>
    <name type="common">Asiatic mangrove</name>
    <dbReference type="NCBI Taxonomy" id="61149"/>
    <lineage>
        <taxon>Eukaryota</taxon>
        <taxon>Viridiplantae</taxon>
        <taxon>Streptophyta</taxon>
        <taxon>Embryophyta</taxon>
        <taxon>Tracheophyta</taxon>
        <taxon>Spermatophyta</taxon>
        <taxon>Magnoliopsida</taxon>
        <taxon>eudicotyledons</taxon>
        <taxon>Gunneridae</taxon>
        <taxon>Pentapetalae</taxon>
        <taxon>rosids</taxon>
        <taxon>fabids</taxon>
        <taxon>Malpighiales</taxon>
        <taxon>Rhizophoraceae</taxon>
        <taxon>Rhizophora</taxon>
    </lineage>
</organism>
<accession>A0A2P2QI62</accession>